<dbReference type="EC" id="2.7.13.3" evidence="2"/>
<evidence type="ECO:0000259" key="4">
    <source>
        <dbReference type="SMART" id="SM00388"/>
    </source>
</evidence>
<dbReference type="SUPFAM" id="SSF47384">
    <property type="entry name" value="Homodimeric domain of signal transducing histidine kinase"/>
    <property type="match status" value="1"/>
</dbReference>
<evidence type="ECO:0000313" key="5">
    <source>
        <dbReference type="EMBL" id="MDQ0564742.1"/>
    </source>
</evidence>
<dbReference type="Proteomes" id="UP000439914">
    <property type="component" value="Unassembled WGS sequence"/>
</dbReference>
<gene>
    <name evidence="6" type="ORF">GRI55_10675</name>
    <name evidence="5" type="ORF">QOZ97_000252</name>
</gene>
<evidence type="ECO:0000313" key="8">
    <source>
        <dbReference type="Proteomes" id="UP001238601"/>
    </source>
</evidence>
<evidence type="ECO:0000313" key="7">
    <source>
        <dbReference type="Proteomes" id="UP000439914"/>
    </source>
</evidence>
<proteinExistence type="predicted"/>
<name>A0A6I4UAN0_9SPHN</name>
<keyword evidence="6" id="KW-0418">Kinase</keyword>
<evidence type="ECO:0000256" key="1">
    <source>
        <dbReference type="ARBA" id="ARBA00000085"/>
    </source>
</evidence>
<dbReference type="GO" id="GO:0000155">
    <property type="term" value="F:phosphorelay sensor kinase activity"/>
    <property type="evidence" value="ECO:0007669"/>
    <property type="project" value="InterPro"/>
</dbReference>
<reference evidence="6 7" key="1">
    <citation type="submission" date="2019-12" db="EMBL/GenBank/DDBJ databases">
        <title>Genomic-based taxomic classification of the family Erythrobacteraceae.</title>
        <authorList>
            <person name="Xu L."/>
        </authorList>
    </citation>
    <scope>NUCLEOTIDE SEQUENCE [LARGE SCALE GENOMIC DNA]</scope>
    <source>
        <strain evidence="6 7">CGMCC 1.8703</strain>
    </source>
</reference>
<comment type="catalytic activity">
    <reaction evidence="1">
        <text>ATP + protein L-histidine = ADP + protein N-phospho-L-histidine.</text>
        <dbReference type="EC" id="2.7.13.3"/>
    </reaction>
</comment>
<dbReference type="RefSeq" id="WP_160767151.1">
    <property type="nucleotide sequence ID" value="NZ_JAUSWK010000001.1"/>
</dbReference>
<dbReference type="EMBL" id="JAUSWK010000001">
    <property type="protein sequence ID" value="MDQ0564742.1"/>
    <property type="molecule type" value="Genomic_DNA"/>
</dbReference>
<dbReference type="Proteomes" id="UP001238601">
    <property type="component" value="Unassembled WGS sequence"/>
</dbReference>
<sequence length="624" mass="66269">MHFDDRLATVLRHRAAGERAAKTQFRQLLDLLGERPQGGGDSALKAAAYLRLIALTDMIPTGERAAIVGENGWRFRNPELVRWFGEAHPAIAAAALQRADLTGEEWAGIIPTLPIRTRGFLRHRRDLPSAAVRVLDRLGVSDRALPMPKTVAAKEPAALPAKAEGPADTGAGMHGPAPFTLRTAQAQAQAQSPDPAPPPTEAAEPTRPVEPEGPPVAPELAEPVGPVDPVPASAAQDPDKSDGIRALVERIETFRKARAPRTAPGDAPTLPMAELEQPVARKPIDSFNFGTNSEGRIDWAEPAIAPLVVGIDLSQRRAHAPLGGDFAAGFANRQPLRDMPITLRGAEAIEGDWIVDAAPRFTRGDGRFHGYVGRFRRAIAAVDDRAQRGADRLRQLLHELRTPVNAMQGYAEVIQQQVFGPTPHEYRALAASIAGDSARILAGFDELDRLARLETGALDLEAGESDFAAIVRAQVDQLQSVLSPRVSRFEAELAADTAPLALAREEAEMLGWRVLATMAGATAAGEHVALAMVQDGEQVALRIALPAKLAKAEDIFSSDVRAGGSTLSSGIFGAGFSLRLARAETRAAGGELAREGDALVLSLPLLTAAEPLPSPVDAPDRAAG</sequence>
<evidence type="ECO:0000313" key="6">
    <source>
        <dbReference type="EMBL" id="MXP36231.1"/>
    </source>
</evidence>
<dbReference type="EMBL" id="WTYG01000003">
    <property type="protein sequence ID" value="MXP36231.1"/>
    <property type="molecule type" value="Genomic_DNA"/>
</dbReference>
<keyword evidence="8" id="KW-1185">Reference proteome</keyword>
<organism evidence="6 7">
    <name type="scientific">Qipengyuania citrea</name>
    <dbReference type="NCBI Taxonomy" id="225971"/>
    <lineage>
        <taxon>Bacteria</taxon>
        <taxon>Pseudomonadati</taxon>
        <taxon>Pseudomonadota</taxon>
        <taxon>Alphaproteobacteria</taxon>
        <taxon>Sphingomonadales</taxon>
        <taxon>Erythrobacteraceae</taxon>
        <taxon>Qipengyuania</taxon>
    </lineage>
</organism>
<comment type="caution">
    <text evidence="6">The sequence shown here is derived from an EMBL/GenBank/DDBJ whole genome shotgun (WGS) entry which is preliminary data.</text>
</comment>
<feature type="compositionally biased region" description="Low complexity" evidence="3">
    <location>
        <begin position="153"/>
        <end position="167"/>
    </location>
</feature>
<feature type="domain" description="Signal transduction histidine kinase dimerisation/phosphoacceptor" evidence="4">
    <location>
        <begin position="388"/>
        <end position="456"/>
    </location>
</feature>
<protein>
    <recommendedName>
        <fullName evidence="2">histidine kinase</fullName>
        <ecNumber evidence="2">2.7.13.3</ecNumber>
    </recommendedName>
</protein>
<feature type="compositionally biased region" description="Low complexity" evidence="3">
    <location>
        <begin position="183"/>
        <end position="193"/>
    </location>
</feature>
<dbReference type="CDD" id="cd00082">
    <property type="entry name" value="HisKA"/>
    <property type="match status" value="1"/>
</dbReference>
<evidence type="ECO:0000256" key="3">
    <source>
        <dbReference type="SAM" id="MobiDB-lite"/>
    </source>
</evidence>
<dbReference type="InterPro" id="IPR003661">
    <property type="entry name" value="HisK_dim/P_dom"/>
</dbReference>
<feature type="compositionally biased region" description="Low complexity" evidence="3">
    <location>
        <begin position="218"/>
        <end position="227"/>
    </location>
</feature>
<dbReference type="GeneID" id="93685090"/>
<keyword evidence="6" id="KW-0808">Transferase</keyword>
<dbReference type="Pfam" id="PF00512">
    <property type="entry name" value="HisKA"/>
    <property type="match status" value="1"/>
</dbReference>
<evidence type="ECO:0000256" key="2">
    <source>
        <dbReference type="ARBA" id="ARBA00012438"/>
    </source>
</evidence>
<feature type="region of interest" description="Disordered" evidence="3">
    <location>
        <begin position="149"/>
        <end position="243"/>
    </location>
</feature>
<dbReference type="SMART" id="SM00388">
    <property type="entry name" value="HisKA"/>
    <property type="match status" value="1"/>
</dbReference>
<reference evidence="5 8" key="2">
    <citation type="submission" date="2023-07" db="EMBL/GenBank/DDBJ databases">
        <title>Genomic Encyclopedia of Type Strains, Phase IV (KMG-IV): sequencing the most valuable type-strain genomes for metagenomic binning, comparative biology and taxonomic classification.</title>
        <authorList>
            <person name="Goeker M."/>
        </authorList>
    </citation>
    <scope>NUCLEOTIDE SEQUENCE [LARGE SCALE GENOMIC DNA]</scope>
    <source>
        <strain evidence="5 8">DSM 14432</strain>
    </source>
</reference>
<dbReference type="Gene3D" id="1.10.287.130">
    <property type="match status" value="1"/>
</dbReference>
<accession>A0A6I4UAN0</accession>
<dbReference type="InterPro" id="IPR036097">
    <property type="entry name" value="HisK_dim/P_sf"/>
</dbReference>
<dbReference type="AlphaFoldDB" id="A0A6I4UAN0"/>